<feature type="signal peptide" evidence="2">
    <location>
        <begin position="1"/>
        <end position="23"/>
    </location>
</feature>
<dbReference type="InterPro" id="IPR007038">
    <property type="entry name" value="HupE_UreJ"/>
</dbReference>
<dbReference type="Proteomes" id="UP000289708">
    <property type="component" value="Unassembled WGS sequence"/>
</dbReference>
<comment type="caution">
    <text evidence="3">The sequence shown here is derived from an EMBL/GenBank/DDBJ whole genome shotgun (WGS) entry which is preliminary data.</text>
</comment>
<dbReference type="PIRSF" id="PIRSF016919">
    <property type="entry name" value="HupE_UreJ"/>
    <property type="match status" value="1"/>
</dbReference>
<keyword evidence="1" id="KW-0472">Membrane</keyword>
<dbReference type="AlphaFoldDB" id="A0A4Q0MMH8"/>
<dbReference type="OrthoDB" id="9808192at2"/>
<feature type="transmembrane region" description="Helical" evidence="1">
    <location>
        <begin position="65"/>
        <end position="85"/>
    </location>
</feature>
<feature type="transmembrane region" description="Helical" evidence="1">
    <location>
        <begin position="144"/>
        <end position="167"/>
    </location>
</feature>
<keyword evidence="1" id="KW-1133">Transmembrane helix</keyword>
<feature type="transmembrane region" description="Helical" evidence="1">
    <location>
        <begin position="179"/>
        <end position="198"/>
    </location>
</feature>
<gene>
    <name evidence="3" type="ORF">EK403_05525</name>
</gene>
<sequence length="199" mass="19414">MTLRLLRPALAAAFALLPGAAFAHVGHGDAVGFTAGFGHPIGGLDHVLAMVMVGLFAWRLGGRAVWLVPATFVLVMALGGALGVAGVEGPFVETGIALSIVALGAAVAFGVKAPVAVATALVGVFAVFHGHAHGAEMPETADGAAYAAGFLLATAALHAVGVGVGFLIGRVSEARGPMIARLAGAAASLAGVAILVGAI</sequence>
<feature type="chain" id="PRO_5020530474" evidence="2">
    <location>
        <begin position="24"/>
        <end position="199"/>
    </location>
</feature>
<dbReference type="Pfam" id="PF04955">
    <property type="entry name" value="HupE_UreJ"/>
    <property type="match status" value="1"/>
</dbReference>
<evidence type="ECO:0000256" key="2">
    <source>
        <dbReference type="SAM" id="SignalP"/>
    </source>
</evidence>
<name>A0A4Q0MMH8_9HYPH</name>
<reference evidence="3 4" key="1">
    <citation type="submission" date="2018-12" db="EMBL/GenBank/DDBJ databases">
        <title>bacterium Hansschlegelia zhihuaiae S113.</title>
        <authorList>
            <person name="He J."/>
        </authorList>
    </citation>
    <scope>NUCLEOTIDE SEQUENCE [LARGE SCALE GENOMIC DNA]</scope>
    <source>
        <strain evidence="3 4">S 113</strain>
    </source>
</reference>
<dbReference type="EMBL" id="RYFI01000004">
    <property type="protein sequence ID" value="RXF74289.1"/>
    <property type="molecule type" value="Genomic_DNA"/>
</dbReference>
<protein>
    <submittedName>
        <fullName evidence="3">HupE/UreJ family protein</fullName>
    </submittedName>
</protein>
<proteinExistence type="predicted"/>
<dbReference type="RefSeq" id="WP_128776514.1">
    <property type="nucleotide sequence ID" value="NZ_RYFI01000004.1"/>
</dbReference>
<evidence type="ECO:0000313" key="4">
    <source>
        <dbReference type="Proteomes" id="UP000289708"/>
    </source>
</evidence>
<keyword evidence="2" id="KW-0732">Signal</keyword>
<feature type="transmembrane region" description="Helical" evidence="1">
    <location>
        <begin position="115"/>
        <end position="132"/>
    </location>
</feature>
<evidence type="ECO:0000313" key="3">
    <source>
        <dbReference type="EMBL" id="RXF74289.1"/>
    </source>
</evidence>
<evidence type="ECO:0000256" key="1">
    <source>
        <dbReference type="SAM" id="Phobius"/>
    </source>
</evidence>
<feature type="transmembrane region" description="Helical" evidence="1">
    <location>
        <begin position="91"/>
        <end position="108"/>
    </location>
</feature>
<feature type="transmembrane region" description="Helical" evidence="1">
    <location>
        <begin position="39"/>
        <end position="58"/>
    </location>
</feature>
<keyword evidence="4" id="KW-1185">Reference proteome</keyword>
<organism evidence="3 4">
    <name type="scientific">Hansschlegelia zhihuaiae</name>
    <dbReference type="NCBI Taxonomy" id="405005"/>
    <lineage>
        <taxon>Bacteria</taxon>
        <taxon>Pseudomonadati</taxon>
        <taxon>Pseudomonadota</taxon>
        <taxon>Alphaproteobacteria</taxon>
        <taxon>Hyphomicrobiales</taxon>
        <taxon>Methylopilaceae</taxon>
        <taxon>Hansschlegelia</taxon>
    </lineage>
</organism>
<accession>A0A4Q0MMH8</accession>
<keyword evidence="1" id="KW-0812">Transmembrane</keyword>